<reference evidence="3 4" key="1">
    <citation type="submission" date="2019-02" db="EMBL/GenBank/DDBJ databases">
        <title>Prokaryotic population dynamics and viral predation in marine succession experiment using metagenomics: the confinement effect.</title>
        <authorList>
            <person name="Haro-Moreno J.M."/>
            <person name="Rodriguez-Valera F."/>
            <person name="Lopez-Perez M."/>
        </authorList>
    </citation>
    <scope>NUCLEOTIDE SEQUENCE [LARGE SCALE GENOMIC DNA]</scope>
    <source>
        <strain evidence="3">MED-G169</strain>
    </source>
</reference>
<dbReference type="GO" id="GO:0046856">
    <property type="term" value="P:phosphatidylinositol dephosphorylation"/>
    <property type="evidence" value="ECO:0007669"/>
    <property type="project" value="InterPro"/>
</dbReference>
<proteinExistence type="predicted"/>
<accession>A0A520LLP1</accession>
<dbReference type="InterPro" id="IPR036691">
    <property type="entry name" value="Endo/exonu/phosph_ase_sf"/>
</dbReference>
<protein>
    <recommendedName>
        <fullName evidence="2">Inositol polyphosphate-related phosphatase domain-containing protein</fullName>
    </recommendedName>
</protein>
<feature type="domain" description="Inositol polyphosphate-related phosphatase" evidence="2">
    <location>
        <begin position="129"/>
        <end position="203"/>
    </location>
</feature>
<evidence type="ECO:0000259" key="2">
    <source>
        <dbReference type="Pfam" id="PF22669"/>
    </source>
</evidence>
<dbReference type="Gene3D" id="3.60.10.10">
    <property type="entry name" value="Endonuclease/exonuclease/phosphatase"/>
    <property type="match status" value="1"/>
</dbReference>
<dbReference type="Pfam" id="PF22669">
    <property type="entry name" value="Exo_endo_phos2"/>
    <property type="match status" value="1"/>
</dbReference>
<dbReference type="InterPro" id="IPR038772">
    <property type="entry name" value="Sph/SMPD2-like"/>
</dbReference>
<dbReference type="Proteomes" id="UP000318148">
    <property type="component" value="Unassembled WGS sequence"/>
</dbReference>
<name>A0A520LLP1_9GAMM</name>
<dbReference type="PANTHER" id="PTHR16320:SF23">
    <property type="entry name" value="SPHINGOMYELINASE C 1"/>
    <property type="match status" value="1"/>
</dbReference>
<evidence type="ECO:0000313" key="4">
    <source>
        <dbReference type="Proteomes" id="UP000318148"/>
    </source>
</evidence>
<evidence type="ECO:0000256" key="1">
    <source>
        <dbReference type="SAM" id="SignalP"/>
    </source>
</evidence>
<comment type="caution">
    <text evidence="3">The sequence shown here is derived from an EMBL/GenBank/DDBJ whole genome shotgun (WGS) entry which is preliminary data.</text>
</comment>
<dbReference type="SUPFAM" id="SSF56219">
    <property type="entry name" value="DNase I-like"/>
    <property type="match status" value="1"/>
</dbReference>
<dbReference type="PANTHER" id="PTHR16320">
    <property type="entry name" value="SPHINGOMYELINASE FAMILY MEMBER"/>
    <property type="match status" value="1"/>
</dbReference>
<organism evidence="3 4">
    <name type="scientific">SAR92 clade bacterium</name>
    <dbReference type="NCBI Taxonomy" id="2315479"/>
    <lineage>
        <taxon>Bacteria</taxon>
        <taxon>Pseudomonadati</taxon>
        <taxon>Pseudomonadota</taxon>
        <taxon>Gammaproteobacteria</taxon>
        <taxon>Cellvibrionales</taxon>
        <taxon>Porticoccaceae</taxon>
        <taxon>SAR92 clade</taxon>
    </lineage>
</organism>
<sequence length="281" mass="31859">MKFIFLTYFLITFSSNLFADNDKSIELKILVYNTHGLPGIFLRDKPEIRFPLIGDKTKEYELSLLQEDYAHHRKLISSMKSESKIFRGRLGNKFLCPICTGSGLTSIANLPHDWNIEVVNKSFKTCSGWISGWNDCFAKKGFQILKITPPSRESLFLVNTHLDAGSRESDRKARKNQLNQIISALNETIKGEALILAGDLNLNSKNLEDLKLLENLKERLNLTDAFVNVDIEKKWQILDYILFNKGKNNTVSISKVGDDTSLISKEGPLSDHPALFVHITI</sequence>
<dbReference type="GO" id="GO:0004767">
    <property type="term" value="F:sphingomyelin phosphodiesterase activity"/>
    <property type="evidence" value="ECO:0007669"/>
    <property type="project" value="InterPro"/>
</dbReference>
<dbReference type="EMBL" id="SHBO01000026">
    <property type="protein sequence ID" value="RZO06437.1"/>
    <property type="molecule type" value="Genomic_DNA"/>
</dbReference>
<keyword evidence="1" id="KW-0732">Signal</keyword>
<gene>
    <name evidence="3" type="ORF">EVB02_02600</name>
</gene>
<dbReference type="GO" id="GO:0016791">
    <property type="term" value="F:phosphatase activity"/>
    <property type="evidence" value="ECO:0007669"/>
    <property type="project" value="InterPro"/>
</dbReference>
<feature type="signal peptide" evidence="1">
    <location>
        <begin position="1"/>
        <end position="19"/>
    </location>
</feature>
<evidence type="ECO:0000313" key="3">
    <source>
        <dbReference type="EMBL" id="RZO06437.1"/>
    </source>
</evidence>
<feature type="chain" id="PRO_5022202070" description="Inositol polyphosphate-related phosphatase domain-containing protein" evidence="1">
    <location>
        <begin position="20"/>
        <end position="281"/>
    </location>
</feature>
<dbReference type="AlphaFoldDB" id="A0A520LLP1"/>
<dbReference type="InterPro" id="IPR000300">
    <property type="entry name" value="IPPc"/>
</dbReference>